<evidence type="ECO:0000256" key="3">
    <source>
        <dbReference type="ARBA" id="ARBA00048615"/>
    </source>
</evidence>
<sequence>MSMSATNDKKAVIIGAGQTGRGFTARMVASSDYRISFIDTSEELVSQLNEDGAYTIHYYNKGLPPVRIANVSAYLAGTEEAVEEVATSRLTFTAIGESNLPTLVELLVKASLLRKGLGIHGPLNVITCENGTAPGNVLRKALKAANSSVESDIIIAESAIFCTTVNLSETRLDILSENYPELPYDGEVLTGDLGIPCLVPTERFPLLLQRKIFTYNCISACVTYLGAFKAYDIYAEAANDPDVSYLLDRLAEPLNQALSVKLGFDLEDQHQFSKRAVAKFSDYTIVDYVDKNARDVARKLGPTDRLIAPAQMILETGGDPSVLALVIAAALHYAKREREASTTASTSTEEFDFAAVLMKWSGLSSEHPLMPRVTHYYDELEQIGRGSGKDWTKLIGGI</sequence>
<feature type="domain" description="Mannitol dehydrogenase N-terminal" evidence="4">
    <location>
        <begin position="10"/>
        <end position="164"/>
    </location>
</feature>
<dbReference type="InterPro" id="IPR013131">
    <property type="entry name" value="Mannitol_DH_N"/>
</dbReference>
<evidence type="ECO:0000313" key="7">
    <source>
        <dbReference type="Proteomes" id="UP000289856"/>
    </source>
</evidence>
<dbReference type="Gene3D" id="3.40.50.720">
    <property type="entry name" value="NAD(P)-binding Rossmann-like Domain"/>
    <property type="match status" value="1"/>
</dbReference>
<evidence type="ECO:0000313" key="6">
    <source>
        <dbReference type="EMBL" id="BBI33571.1"/>
    </source>
</evidence>
<dbReference type="EMBL" id="AP019400">
    <property type="protein sequence ID" value="BBI33571.1"/>
    <property type="molecule type" value="Genomic_DNA"/>
</dbReference>
<name>A0A3T1D672_9BACL</name>
<dbReference type="Gene3D" id="1.10.1040.10">
    <property type="entry name" value="N-(1-d-carboxylethyl)-l-norvaline Dehydrogenase, domain 2"/>
    <property type="match status" value="1"/>
</dbReference>
<protein>
    <recommendedName>
        <fullName evidence="8">Mannitol-1-phosphate 5-dehydrogenase</fullName>
    </recommendedName>
</protein>
<evidence type="ECO:0008006" key="8">
    <source>
        <dbReference type="Google" id="ProtNLM"/>
    </source>
</evidence>
<dbReference type="AlphaFoldDB" id="A0A3T1D672"/>
<dbReference type="GO" id="GO:0019592">
    <property type="term" value="P:mannitol catabolic process"/>
    <property type="evidence" value="ECO:0007669"/>
    <property type="project" value="TreeGrafter"/>
</dbReference>
<accession>A0A3T1D672</accession>
<gene>
    <name evidence="6" type="ORF">KCTCHS21_29700</name>
</gene>
<dbReference type="InterPro" id="IPR036291">
    <property type="entry name" value="NAD(P)-bd_dom_sf"/>
</dbReference>
<dbReference type="GO" id="GO:0005829">
    <property type="term" value="C:cytosol"/>
    <property type="evidence" value="ECO:0007669"/>
    <property type="project" value="TreeGrafter"/>
</dbReference>
<dbReference type="PANTHER" id="PTHR30524:SF0">
    <property type="entry name" value="ALTRONATE OXIDOREDUCTASE-RELATED"/>
    <property type="match status" value="1"/>
</dbReference>
<evidence type="ECO:0000259" key="5">
    <source>
        <dbReference type="Pfam" id="PF08125"/>
    </source>
</evidence>
<keyword evidence="1" id="KW-0560">Oxidoreductase</keyword>
<reference evidence="6 7" key="1">
    <citation type="submission" date="2019-01" db="EMBL/GenBank/DDBJ databases">
        <title>Complete genome sequence of Cohnella hallensis HS21 isolated from Korean fir (Abies koreana) rhizospheric soil.</title>
        <authorList>
            <person name="Jiang L."/>
            <person name="Kang S.W."/>
            <person name="Kim S."/>
            <person name="Jung J."/>
            <person name="Kim C.Y."/>
            <person name="Kim D.H."/>
            <person name="Kim S.W."/>
            <person name="Lee J."/>
        </authorList>
    </citation>
    <scope>NUCLEOTIDE SEQUENCE [LARGE SCALE GENOMIC DNA]</scope>
    <source>
        <strain evidence="6 7">HS21</strain>
    </source>
</reference>
<dbReference type="InterPro" id="IPR013118">
    <property type="entry name" value="Mannitol_DH_C"/>
</dbReference>
<comment type="catalytic activity">
    <reaction evidence="3">
        <text>D-mannitol 1-phosphate + NAD(+) = beta-D-fructose 6-phosphate + NADH + H(+)</text>
        <dbReference type="Rhea" id="RHEA:19661"/>
        <dbReference type="ChEBI" id="CHEBI:15378"/>
        <dbReference type="ChEBI" id="CHEBI:57540"/>
        <dbReference type="ChEBI" id="CHEBI:57634"/>
        <dbReference type="ChEBI" id="CHEBI:57945"/>
        <dbReference type="ChEBI" id="CHEBI:61381"/>
        <dbReference type="EC" id="1.1.1.17"/>
    </reaction>
</comment>
<evidence type="ECO:0000259" key="4">
    <source>
        <dbReference type="Pfam" id="PF01232"/>
    </source>
</evidence>
<feature type="domain" description="Mannitol dehydrogenase C-terminal" evidence="5">
    <location>
        <begin position="209"/>
        <end position="344"/>
    </location>
</feature>
<dbReference type="InterPro" id="IPR013328">
    <property type="entry name" value="6PGD_dom2"/>
</dbReference>
<dbReference type="SUPFAM" id="SSF48179">
    <property type="entry name" value="6-phosphogluconate dehydrogenase C-terminal domain-like"/>
    <property type="match status" value="1"/>
</dbReference>
<organism evidence="6 7">
    <name type="scientific">Cohnella abietis</name>
    <dbReference type="NCBI Taxonomy" id="2507935"/>
    <lineage>
        <taxon>Bacteria</taxon>
        <taxon>Bacillati</taxon>
        <taxon>Bacillota</taxon>
        <taxon>Bacilli</taxon>
        <taxon>Bacillales</taxon>
        <taxon>Paenibacillaceae</taxon>
        <taxon>Cohnella</taxon>
    </lineage>
</organism>
<evidence type="ECO:0000256" key="1">
    <source>
        <dbReference type="ARBA" id="ARBA00023002"/>
    </source>
</evidence>
<dbReference type="Pfam" id="PF01232">
    <property type="entry name" value="Mannitol_dh"/>
    <property type="match status" value="1"/>
</dbReference>
<keyword evidence="7" id="KW-1185">Reference proteome</keyword>
<dbReference type="SUPFAM" id="SSF51735">
    <property type="entry name" value="NAD(P)-binding Rossmann-fold domains"/>
    <property type="match status" value="1"/>
</dbReference>
<dbReference type="KEGG" id="cohn:KCTCHS21_29700"/>
<dbReference type="GO" id="GO:0008926">
    <property type="term" value="F:mannitol-1-phosphate 5-dehydrogenase activity"/>
    <property type="evidence" value="ECO:0007669"/>
    <property type="project" value="UniProtKB-EC"/>
</dbReference>
<dbReference type="Pfam" id="PF08125">
    <property type="entry name" value="Mannitol_dh_C"/>
    <property type="match status" value="1"/>
</dbReference>
<dbReference type="Proteomes" id="UP000289856">
    <property type="component" value="Chromosome"/>
</dbReference>
<evidence type="ECO:0000256" key="2">
    <source>
        <dbReference type="ARBA" id="ARBA00023027"/>
    </source>
</evidence>
<proteinExistence type="predicted"/>
<keyword evidence="2" id="KW-0520">NAD</keyword>
<dbReference type="InterPro" id="IPR008927">
    <property type="entry name" value="6-PGluconate_DH-like_C_sf"/>
</dbReference>
<dbReference type="PANTHER" id="PTHR30524">
    <property type="entry name" value="MANNITOL-1-PHOSPHATE 5-DEHYDROGENASE"/>
    <property type="match status" value="1"/>
</dbReference>